<dbReference type="SMART" id="SM00437">
    <property type="entry name" value="TOP1Ac"/>
    <property type="match status" value="1"/>
</dbReference>
<keyword evidence="3" id="KW-0479">Metal-binding</keyword>
<evidence type="ECO:0000313" key="14">
    <source>
        <dbReference type="EMBL" id="OGI93792.1"/>
    </source>
</evidence>
<dbReference type="Gene3D" id="3.40.50.140">
    <property type="match status" value="1"/>
</dbReference>
<dbReference type="InterPro" id="IPR023406">
    <property type="entry name" value="Topo_IA_AS"/>
</dbReference>
<feature type="domain" description="Topo IA-type catalytic" evidence="13">
    <location>
        <begin position="148"/>
        <end position="557"/>
    </location>
</feature>
<keyword evidence="6" id="KW-0460">Magnesium</keyword>
<evidence type="ECO:0000256" key="2">
    <source>
        <dbReference type="ARBA" id="ARBA00009446"/>
    </source>
</evidence>
<dbReference type="InterPro" id="IPR000380">
    <property type="entry name" value="Topo_IA"/>
</dbReference>
<dbReference type="GO" id="GO:0006265">
    <property type="term" value="P:DNA topological change"/>
    <property type="evidence" value="ECO:0007669"/>
    <property type="project" value="UniProtKB-UniRule"/>
</dbReference>
<dbReference type="SUPFAM" id="SSF57783">
    <property type="entry name" value="Zinc beta-ribbon"/>
    <property type="match status" value="1"/>
</dbReference>
<dbReference type="InterPro" id="IPR005733">
    <property type="entry name" value="TopoI_bac-type"/>
</dbReference>
<feature type="region of interest" description="Interaction with DNA" evidence="10">
    <location>
        <begin position="182"/>
        <end position="187"/>
    </location>
</feature>
<dbReference type="InterPro" id="IPR006171">
    <property type="entry name" value="TOPRIM_dom"/>
</dbReference>
<comment type="function">
    <text evidence="10">Releases the supercoiling and torsional tension of DNA, which is introduced during the DNA replication and transcription, by transiently cleaving and rejoining one strand of the DNA duplex. Introduces a single-strand break via transesterification at a target site in duplex DNA. The scissile phosphodiester is attacked by the catalytic tyrosine of the enzyme, resulting in the formation of a DNA-(5'-phosphotyrosyl)-enzyme intermediate and the expulsion of a 3'-OH DNA strand. The free DNA strand then undergoes passage around the unbroken strand, thus removing DNA supercoils. Finally, in the religation step, the DNA 3'-OH attacks the covalent intermediate to expel the active-site tyrosine and restore the DNA phosphodiester backbone.</text>
</comment>
<feature type="site" description="Interaction with DNA" evidence="10">
    <location>
        <position position="162"/>
    </location>
</feature>
<dbReference type="Gene3D" id="2.70.20.10">
    <property type="entry name" value="Topoisomerase I, domain 3"/>
    <property type="match status" value="1"/>
</dbReference>
<dbReference type="SMART" id="SM00436">
    <property type="entry name" value="TOP1Bc"/>
    <property type="match status" value="1"/>
</dbReference>
<dbReference type="PROSITE" id="PS00396">
    <property type="entry name" value="TOPO_IA_1"/>
    <property type="match status" value="1"/>
</dbReference>
<keyword evidence="5" id="KW-0862">Zinc</keyword>
<evidence type="ECO:0000256" key="4">
    <source>
        <dbReference type="ARBA" id="ARBA00022771"/>
    </source>
</evidence>
<evidence type="ECO:0000256" key="8">
    <source>
        <dbReference type="ARBA" id="ARBA00023125"/>
    </source>
</evidence>
<dbReference type="PROSITE" id="PS50880">
    <property type="entry name" value="TOPRIM"/>
    <property type="match status" value="1"/>
</dbReference>
<accession>A0A1F6XII5</accession>
<dbReference type="InterPro" id="IPR013497">
    <property type="entry name" value="Topo_IA_cen"/>
</dbReference>
<sequence length="766" mass="86206">MKLLIVESPSKAKTIEKYLEGAFTVRASVGHIRDLPKSNKTAIDIEAGFVPHYEISKGKEKVVQELRGLAEKATQVILATDPDREGEAIAWHIKELLNLTPSSDKRKTPLSLSRRGGGGEVSLVKRVRFYEITKEAIQEAIKEPGVIDMKLVKAQEARRVLDRLVGYDLSGLIWKKVRYGLSAGRVQSPALRIIMEREREIRAFVPEKFWKILGLFETQKSEKITLECSKEPRDEKLVQKILTEGKAGTWMVSGVKESEQKRSPRAPFTTSTLQQTASSRLGYSPSRTMQIAQKLYEAGHITYMRTDSTNLSVLAQTQIISFIEKKYGREYAQARIYKTKSKNAQEAHEAIRPTHIENLIAGGEDQDRLYRLIWERAVSSQMTDAKLLKTKITAIIKEHEDLPYFSASGSRLLFPGWLKVDSDARGDDVELPICKEGEELKLLDLTSEEKFTLPPDRYSEAGLIKELESRGIGRPSTYASIMRTIEERGYVEKQGKTLFPTDVGEVVSDFLEKHFANYISDTFTAEMEDELDEISRGEREYEKTLKDFYGPFLKNIKSKEKLEKATNLGEAPENMKCPKCGSSMIIKLSRGGKFYSCSKYPDCDGALMLDGTELKGSVETGEMCPECGDPEGKQASNGARKKGKKERGRLVIRERRDGTGTFISCSRYPKCKFIKSDEADEAKKRTGVLCPICKTGDISERRGRFGIFYSCSNYPKCKFAIKAKPTGAICKECGSLMMEGTKTIPERCSNKACKMHNPHKIPKIES</sequence>
<dbReference type="AlphaFoldDB" id="A0A1F6XII5"/>
<evidence type="ECO:0000256" key="10">
    <source>
        <dbReference type="HAMAP-Rule" id="MF_00952"/>
    </source>
</evidence>
<organism evidence="14 15">
    <name type="scientific">Candidatus Nomurabacteria bacterium RIFCSPLOWO2_01_FULL_40_18</name>
    <dbReference type="NCBI Taxonomy" id="1801773"/>
    <lineage>
        <taxon>Bacteria</taxon>
        <taxon>Candidatus Nomuraibacteriota</taxon>
    </lineage>
</organism>
<dbReference type="GO" id="GO:0005694">
    <property type="term" value="C:chromosome"/>
    <property type="evidence" value="ECO:0007669"/>
    <property type="project" value="InterPro"/>
</dbReference>
<dbReference type="SMART" id="SM00493">
    <property type="entry name" value="TOPRIM"/>
    <property type="match status" value="1"/>
</dbReference>
<keyword evidence="7 10" id="KW-0799">Topoisomerase</keyword>
<dbReference type="STRING" id="1801773.A3A03_00895"/>
<feature type="region of interest" description="Disordered" evidence="11">
    <location>
        <begin position="628"/>
        <end position="647"/>
    </location>
</feature>
<dbReference type="Gene3D" id="3.30.65.10">
    <property type="entry name" value="Bacterial Topoisomerase I, domain 1"/>
    <property type="match status" value="2"/>
</dbReference>
<dbReference type="Gene3D" id="1.10.460.10">
    <property type="entry name" value="Topoisomerase I, domain 2"/>
    <property type="match status" value="1"/>
</dbReference>
<feature type="site" description="Interaction with DNA" evidence="10">
    <location>
        <position position="174"/>
    </location>
</feature>
<feature type="active site" description="O-(5'-phospho-DNA)-tyrosine intermediate" evidence="10">
    <location>
        <position position="303"/>
    </location>
</feature>
<dbReference type="InterPro" id="IPR013498">
    <property type="entry name" value="Topo_IA_Znf"/>
</dbReference>
<dbReference type="EC" id="5.6.2.1" evidence="10"/>
<dbReference type="CDD" id="cd00186">
    <property type="entry name" value="TOP1Ac"/>
    <property type="match status" value="1"/>
</dbReference>
<feature type="region of interest" description="Disordered" evidence="11">
    <location>
        <begin position="253"/>
        <end position="277"/>
    </location>
</feature>
<evidence type="ECO:0000256" key="5">
    <source>
        <dbReference type="ARBA" id="ARBA00022833"/>
    </source>
</evidence>
<evidence type="ECO:0000256" key="3">
    <source>
        <dbReference type="ARBA" id="ARBA00022723"/>
    </source>
</evidence>
<feature type="site" description="Interaction with DNA" evidence="10">
    <location>
        <position position="167"/>
    </location>
</feature>
<evidence type="ECO:0000256" key="1">
    <source>
        <dbReference type="ARBA" id="ARBA00000213"/>
    </source>
</evidence>
<keyword evidence="8 10" id="KW-0238">DNA-binding</keyword>
<dbReference type="PRINTS" id="PR00417">
    <property type="entry name" value="PRTPISMRASEI"/>
</dbReference>
<evidence type="ECO:0000256" key="11">
    <source>
        <dbReference type="SAM" id="MobiDB-lite"/>
    </source>
</evidence>
<dbReference type="InterPro" id="IPR003601">
    <property type="entry name" value="Topo_IA_2"/>
</dbReference>
<comment type="caution">
    <text evidence="14">The sequence shown here is derived from an EMBL/GenBank/DDBJ whole genome shotgun (WGS) entry which is preliminary data.</text>
</comment>
<dbReference type="EMBL" id="MFUX01000039">
    <property type="protein sequence ID" value="OGI93792.1"/>
    <property type="molecule type" value="Genomic_DNA"/>
</dbReference>
<feature type="site" description="Interaction with DNA" evidence="10">
    <location>
        <position position="31"/>
    </location>
</feature>
<dbReference type="GO" id="GO:0003917">
    <property type="term" value="F:DNA topoisomerase type I (single strand cut, ATP-independent) activity"/>
    <property type="evidence" value="ECO:0007669"/>
    <property type="project" value="UniProtKB-UniRule"/>
</dbReference>
<dbReference type="Pfam" id="PF01396">
    <property type="entry name" value="Zn_ribbon_Top1"/>
    <property type="match status" value="3"/>
</dbReference>
<dbReference type="PANTHER" id="PTHR42785:SF1">
    <property type="entry name" value="DNA TOPOISOMERASE"/>
    <property type="match status" value="1"/>
</dbReference>
<feature type="compositionally biased region" description="Polar residues" evidence="11">
    <location>
        <begin position="268"/>
        <end position="277"/>
    </location>
</feature>
<dbReference type="Gene3D" id="1.10.290.10">
    <property type="entry name" value="Topoisomerase I, domain 4"/>
    <property type="match status" value="1"/>
</dbReference>
<proteinExistence type="inferred from homology"/>
<keyword evidence="9 10" id="KW-0413">Isomerase</keyword>
<dbReference type="PROSITE" id="PS52039">
    <property type="entry name" value="TOPO_IA_2"/>
    <property type="match status" value="1"/>
</dbReference>
<dbReference type="InterPro" id="IPR013826">
    <property type="entry name" value="Topo_IA_cen_sub3"/>
</dbReference>
<protein>
    <recommendedName>
        <fullName evidence="10">DNA topoisomerase 1</fullName>
        <ecNumber evidence="10">5.6.2.1</ecNumber>
    </recommendedName>
    <alternativeName>
        <fullName evidence="10">DNA topoisomerase I</fullName>
    </alternativeName>
</protein>
<feature type="site" description="Interaction with DNA" evidence="10">
    <location>
        <position position="488"/>
    </location>
</feature>
<comment type="similarity">
    <text evidence="2 10">Belongs to the type IA topoisomerase family.</text>
</comment>
<dbReference type="InterPro" id="IPR003602">
    <property type="entry name" value="Topo_IA_DNA-bd_dom"/>
</dbReference>
<evidence type="ECO:0000256" key="9">
    <source>
        <dbReference type="ARBA" id="ARBA00023235"/>
    </source>
</evidence>
<dbReference type="PANTHER" id="PTHR42785">
    <property type="entry name" value="DNA TOPOISOMERASE, TYPE IA, CORE"/>
    <property type="match status" value="1"/>
</dbReference>
<feature type="site" description="Interaction with DNA" evidence="10">
    <location>
        <position position="159"/>
    </location>
</feature>
<dbReference type="Proteomes" id="UP000176629">
    <property type="component" value="Unassembled WGS sequence"/>
</dbReference>
<evidence type="ECO:0000313" key="15">
    <source>
        <dbReference type="Proteomes" id="UP000176629"/>
    </source>
</evidence>
<comment type="subunit">
    <text evidence="10">Monomer.</text>
</comment>
<name>A0A1F6XII5_9BACT</name>
<dbReference type="InterPro" id="IPR013825">
    <property type="entry name" value="Topo_IA_cen_sub2"/>
</dbReference>
<dbReference type="InterPro" id="IPR023405">
    <property type="entry name" value="Topo_IA_core_domain"/>
</dbReference>
<keyword evidence="4" id="KW-0863">Zinc-finger</keyword>
<evidence type="ECO:0000256" key="7">
    <source>
        <dbReference type="ARBA" id="ARBA00023029"/>
    </source>
</evidence>
<dbReference type="GO" id="GO:0003677">
    <property type="term" value="F:DNA binding"/>
    <property type="evidence" value="ECO:0007669"/>
    <property type="project" value="UniProtKB-KW"/>
</dbReference>
<feature type="site" description="Interaction with DNA" evidence="10">
    <location>
        <position position="305"/>
    </location>
</feature>
<evidence type="ECO:0000259" key="13">
    <source>
        <dbReference type="PROSITE" id="PS52039"/>
    </source>
</evidence>
<comment type="catalytic activity">
    <reaction evidence="1 10">
        <text>ATP-independent breakage of single-stranded DNA, followed by passage and rejoining.</text>
        <dbReference type="EC" id="5.6.2.1"/>
    </reaction>
</comment>
<feature type="site" description="Interaction with DNA" evidence="10">
    <location>
        <position position="158"/>
    </location>
</feature>
<dbReference type="SUPFAM" id="SSF56712">
    <property type="entry name" value="Prokaryotic type I DNA topoisomerase"/>
    <property type="match status" value="1"/>
</dbReference>
<feature type="domain" description="Toprim" evidence="12">
    <location>
        <begin position="1"/>
        <end position="113"/>
    </location>
</feature>
<dbReference type="InterPro" id="IPR028612">
    <property type="entry name" value="Topoisom_1_IA"/>
</dbReference>
<dbReference type="InterPro" id="IPR013824">
    <property type="entry name" value="Topo_IA_cen_sub1"/>
</dbReference>
<dbReference type="InterPro" id="IPR034149">
    <property type="entry name" value="TOPRIM_TopoI"/>
</dbReference>
<evidence type="ECO:0000256" key="6">
    <source>
        <dbReference type="ARBA" id="ARBA00022842"/>
    </source>
</evidence>
<dbReference type="Pfam" id="PF01751">
    <property type="entry name" value="Toprim"/>
    <property type="match status" value="1"/>
</dbReference>
<dbReference type="HAMAP" id="MF_00952">
    <property type="entry name" value="Topoisom_1_prok"/>
    <property type="match status" value="1"/>
</dbReference>
<dbReference type="NCBIfam" id="TIGR01051">
    <property type="entry name" value="topA_bact"/>
    <property type="match status" value="1"/>
</dbReference>
<evidence type="ECO:0000259" key="12">
    <source>
        <dbReference type="PROSITE" id="PS50880"/>
    </source>
</evidence>
<dbReference type="Pfam" id="PF01131">
    <property type="entry name" value="Topoisom_bac"/>
    <property type="match status" value="1"/>
</dbReference>
<gene>
    <name evidence="10" type="primary">topA</name>
    <name evidence="14" type="ORF">A3A03_00895</name>
</gene>
<dbReference type="CDD" id="cd03363">
    <property type="entry name" value="TOPRIM_TopoIA_TopoI"/>
    <property type="match status" value="1"/>
</dbReference>
<reference evidence="14 15" key="1">
    <citation type="journal article" date="2016" name="Nat. Commun.">
        <title>Thousands of microbial genomes shed light on interconnected biogeochemical processes in an aquifer system.</title>
        <authorList>
            <person name="Anantharaman K."/>
            <person name="Brown C.T."/>
            <person name="Hug L.A."/>
            <person name="Sharon I."/>
            <person name="Castelle C.J."/>
            <person name="Probst A.J."/>
            <person name="Thomas B.C."/>
            <person name="Singh A."/>
            <person name="Wilkins M.J."/>
            <person name="Karaoz U."/>
            <person name="Brodie E.L."/>
            <person name="Williams K.H."/>
            <person name="Hubbard S.S."/>
            <person name="Banfield J.F."/>
        </authorList>
    </citation>
    <scope>NUCLEOTIDE SEQUENCE [LARGE SCALE GENOMIC DNA]</scope>
</reference>
<dbReference type="GO" id="GO:0008270">
    <property type="term" value="F:zinc ion binding"/>
    <property type="evidence" value="ECO:0007669"/>
    <property type="project" value="UniProtKB-KW"/>
</dbReference>